<dbReference type="Gene3D" id="3.30.70.270">
    <property type="match status" value="1"/>
</dbReference>
<dbReference type="InterPro" id="IPR043128">
    <property type="entry name" value="Rev_trsase/Diguanyl_cyclase"/>
</dbReference>
<name>A0A699HDE5_TANCI</name>
<gene>
    <name evidence="4" type="ORF">Tci_364445</name>
</gene>
<dbReference type="InterPro" id="IPR056924">
    <property type="entry name" value="SH3_Tf2-1"/>
</dbReference>
<accession>A0A699HDE5</accession>
<dbReference type="PANTHER" id="PTHR24559:SF427">
    <property type="entry name" value="RNA-DIRECTED DNA POLYMERASE"/>
    <property type="match status" value="1"/>
</dbReference>
<feature type="region of interest" description="Disordered" evidence="1">
    <location>
        <begin position="1"/>
        <end position="81"/>
    </location>
</feature>
<dbReference type="EMBL" id="BKCJ010139369">
    <property type="protein sequence ID" value="GEX92470.1"/>
    <property type="molecule type" value="Genomic_DNA"/>
</dbReference>
<dbReference type="Pfam" id="PF17919">
    <property type="entry name" value="RT_RNaseH_2"/>
    <property type="match status" value="1"/>
</dbReference>
<protein>
    <submittedName>
        <fullName evidence="4">Reverse transcriptase domain-containing protein</fullName>
    </submittedName>
</protein>
<feature type="compositionally biased region" description="Basic and acidic residues" evidence="1">
    <location>
        <begin position="54"/>
        <end position="63"/>
    </location>
</feature>
<feature type="domain" description="Reverse transcriptase/retrotransposon-derived protein RNase H-like" evidence="2">
    <location>
        <begin position="402"/>
        <end position="447"/>
    </location>
</feature>
<dbReference type="AlphaFoldDB" id="A0A699HDE5"/>
<feature type="compositionally biased region" description="Low complexity" evidence="1">
    <location>
        <begin position="68"/>
        <end position="81"/>
    </location>
</feature>
<keyword evidence="4" id="KW-0548">Nucleotidyltransferase</keyword>
<evidence type="ECO:0000259" key="2">
    <source>
        <dbReference type="Pfam" id="PF17919"/>
    </source>
</evidence>
<feature type="non-terminal residue" evidence="4">
    <location>
        <position position="1"/>
    </location>
</feature>
<dbReference type="GO" id="GO:0003964">
    <property type="term" value="F:RNA-directed DNA polymerase activity"/>
    <property type="evidence" value="ECO:0007669"/>
    <property type="project" value="UniProtKB-KW"/>
</dbReference>
<reference evidence="4" key="1">
    <citation type="journal article" date="2019" name="Sci. Rep.">
        <title>Draft genome of Tanacetum cinerariifolium, the natural source of mosquito coil.</title>
        <authorList>
            <person name="Yamashiro T."/>
            <person name="Shiraishi A."/>
            <person name="Satake H."/>
            <person name="Nakayama K."/>
        </authorList>
    </citation>
    <scope>NUCLEOTIDE SEQUENCE</scope>
</reference>
<dbReference type="InterPro" id="IPR041577">
    <property type="entry name" value="RT_RNaseH_2"/>
</dbReference>
<dbReference type="Pfam" id="PF24626">
    <property type="entry name" value="SH3_Tf2-1"/>
    <property type="match status" value="1"/>
</dbReference>
<keyword evidence="4" id="KW-0695">RNA-directed DNA polymerase</keyword>
<dbReference type="InterPro" id="IPR053134">
    <property type="entry name" value="RNA-dir_DNA_polymerase"/>
</dbReference>
<dbReference type="Gene3D" id="3.10.10.10">
    <property type="entry name" value="HIV Type 1 Reverse Transcriptase, subunit A, domain 1"/>
    <property type="match status" value="1"/>
</dbReference>
<evidence type="ECO:0000313" key="4">
    <source>
        <dbReference type="EMBL" id="GEX92470.1"/>
    </source>
</evidence>
<evidence type="ECO:0000256" key="1">
    <source>
        <dbReference type="SAM" id="MobiDB-lite"/>
    </source>
</evidence>
<dbReference type="InterPro" id="IPR043502">
    <property type="entry name" value="DNA/RNA_pol_sf"/>
</dbReference>
<sequence length="592" mass="66877">HRRSHARTSRLMNSEAKLSREAWVQSMDTSDTARSEVAALQRQRGPARGPAHPKVPEEADNAQKRTTRSTPATTTTTTTTHVTNAQLKALIDQGVADALATRDADRSQNSEDSHDSGTGMRRQAYPARECTYQDFIKCKLLYFKGTEGVFELTKWMFLEESDKIERYINGLPDMIHRSVMASMPKTMQDVIKFTTELIDKKISTFAERQPENKRKVGHLARDCRSAANANTANNQKGTKVGQKPTCFECGAQGHFKREFPKLKNNNHGNQGGNDNALAKVYADNEDKSEKKRLEDVLIVRDFPKVFTEDLSGLPLTRQVEFQINLILGAAPVARAPNRLAPSKMIDDLFDQLQGSSVYSKINLRSGYHQLQVREEDILKTAFKTRYGHYEFQIMPFSLTNASAKLRSAPILALPEGRKDFIVYYDASIKGLGAVLMQREKERANKTIKSSSLSDHYWLGTSFTNLKCSDGSTKTKEQQEQRCWGMLIENSKDPEKLRMEKLEPCVDGTLCLNDRRVVCFSKWGKLNPIYVGPFKVLEKVGSVTYKLELPQEVSRVHNTFHVSNLKKCYADEALAVPLNGLQFDDKLHFVENP</sequence>
<feature type="domain" description="Tf2-1-like SH3-like" evidence="3">
    <location>
        <begin position="515"/>
        <end position="567"/>
    </location>
</feature>
<keyword evidence="4" id="KW-0808">Transferase</keyword>
<dbReference type="Gene3D" id="4.10.60.10">
    <property type="entry name" value="Zinc finger, CCHC-type"/>
    <property type="match status" value="1"/>
</dbReference>
<proteinExistence type="predicted"/>
<evidence type="ECO:0000259" key="3">
    <source>
        <dbReference type="Pfam" id="PF24626"/>
    </source>
</evidence>
<feature type="region of interest" description="Disordered" evidence="1">
    <location>
        <begin position="100"/>
        <end position="122"/>
    </location>
</feature>
<organism evidence="4">
    <name type="scientific">Tanacetum cinerariifolium</name>
    <name type="common">Dalmatian daisy</name>
    <name type="synonym">Chrysanthemum cinerariifolium</name>
    <dbReference type="NCBI Taxonomy" id="118510"/>
    <lineage>
        <taxon>Eukaryota</taxon>
        <taxon>Viridiplantae</taxon>
        <taxon>Streptophyta</taxon>
        <taxon>Embryophyta</taxon>
        <taxon>Tracheophyta</taxon>
        <taxon>Spermatophyta</taxon>
        <taxon>Magnoliopsida</taxon>
        <taxon>eudicotyledons</taxon>
        <taxon>Gunneridae</taxon>
        <taxon>Pentapetalae</taxon>
        <taxon>asterids</taxon>
        <taxon>campanulids</taxon>
        <taxon>Asterales</taxon>
        <taxon>Asteraceae</taxon>
        <taxon>Asteroideae</taxon>
        <taxon>Anthemideae</taxon>
        <taxon>Anthemidinae</taxon>
        <taxon>Tanacetum</taxon>
    </lineage>
</organism>
<feature type="compositionally biased region" description="Basic and acidic residues" evidence="1">
    <location>
        <begin position="100"/>
        <end position="115"/>
    </location>
</feature>
<dbReference type="PANTHER" id="PTHR24559">
    <property type="entry name" value="TRANSPOSON TY3-I GAG-POL POLYPROTEIN"/>
    <property type="match status" value="1"/>
</dbReference>
<dbReference type="SUPFAM" id="SSF56672">
    <property type="entry name" value="DNA/RNA polymerases"/>
    <property type="match status" value="1"/>
</dbReference>
<comment type="caution">
    <text evidence="4">The sequence shown here is derived from an EMBL/GenBank/DDBJ whole genome shotgun (WGS) entry which is preliminary data.</text>
</comment>